<evidence type="ECO:0000313" key="1">
    <source>
        <dbReference type="EMBL" id="CAB4136907.1"/>
    </source>
</evidence>
<sequence length="84" mass="9615">MAEEEMTARMKIEIADWLKIITMAVTLLSYGIILRKDVDAHSEQLGRVEQKLDAILVGMVDIAVLKSKHADIERRLIIVEERIK</sequence>
<accession>A0A6J5LV44</accession>
<protein>
    <submittedName>
        <fullName evidence="1">Uncharacterized protein</fullName>
    </submittedName>
</protein>
<gene>
    <name evidence="1" type="ORF">UFOVP313_7</name>
</gene>
<name>A0A6J5LV44_9CAUD</name>
<dbReference type="EMBL" id="LR796328">
    <property type="protein sequence ID" value="CAB4136907.1"/>
    <property type="molecule type" value="Genomic_DNA"/>
</dbReference>
<reference evidence="1" key="1">
    <citation type="submission" date="2020-04" db="EMBL/GenBank/DDBJ databases">
        <authorList>
            <person name="Chiriac C."/>
            <person name="Salcher M."/>
            <person name="Ghai R."/>
            <person name="Kavagutti S V."/>
        </authorList>
    </citation>
    <scope>NUCLEOTIDE SEQUENCE</scope>
</reference>
<organism evidence="1">
    <name type="scientific">uncultured Caudovirales phage</name>
    <dbReference type="NCBI Taxonomy" id="2100421"/>
    <lineage>
        <taxon>Viruses</taxon>
        <taxon>Duplodnaviria</taxon>
        <taxon>Heunggongvirae</taxon>
        <taxon>Uroviricota</taxon>
        <taxon>Caudoviricetes</taxon>
        <taxon>Peduoviridae</taxon>
        <taxon>Maltschvirus</taxon>
        <taxon>Maltschvirus maltsch</taxon>
    </lineage>
</organism>
<proteinExistence type="predicted"/>